<dbReference type="Gene3D" id="3.40.30.10">
    <property type="entry name" value="Glutaredoxin"/>
    <property type="match status" value="1"/>
</dbReference>
<keyword evidence="2 7" id="KW-0001">2Fe-2S</keyword>
<keyword evidence="5 7" id="KW-0411">Iron-sulfur</keyword>
<reference evidence="8 9" key="1">
    <citation type="submission" date="2016-10" db="EMBL/GenBank/DDBJ databases">
        <authorList>
            <person name="de Groot N.N."/>
        </authorList>
    </citation>
    <scope>NUCLEOTIDE SEQUENCE [LARGE SCALE GENOMIC DNA]</scope>
    <source>
        <strain evidence="8 9">DSM 17813</strain>
    </source>
</reference>
<dbReference type="PANTHER" id="PTHR43342:SF2">
    <property type="entry name" value="POTENTIAL NAD-REDUCING HYDROGENASE SUBUNIT"/>
    <property type="match status" value="1"/>
</dbReference>
<dbReference type="InterPro" id="IPR002023">
    <property type="entry name" value="NuoE-like"/>
</dbReference>
<comment type="cofactor">
    <cofactor evidence="7">
        <name>[2Fe-2S] cluster</name>
        <dbReference type="ChEBI" id="CHEBI:190135"/>
    </cofactor>
    <text evidence="7">Binds 1 [2Fe-2S] cluster.</text>
</comment>
<dbReference type="PANTHER" id="PTHR43342">
    <property type="entry name" value="NADH-QUINONE OXIDOREDUCTASE, E SUBUNIT"/>
    <property type="match status" value="1"/>
</dbReference>
<comment type="cofactor">
    <cofactor evidence="6">
        <name>[2Fe-2S] cluster</name>
        <dbReference type="ChEBI" id="CHEBI:190135"/>
    </cofactor>
</comment>
<dbReference type="GO" id="GO:0016491">
    <property type="term" value="F:oxidoreductase activity"/>
    <property type="evidence" value="ECO:0007669"/>
    <property type="project" value="InterPro"/>
</dbReference>
<evidence type="ECO:0000256" key="1">
    <source>
        <dbReference type="ARBA" id="ARBA00010643"/>
    </source>
</evidence>
<dbReference type="InterPro" id="IPR041921">
    <property type="entry name" value="NuoE_N"/>
</dbReference>
<evidence type="ECO:0000313" key="9">
    <source>
        <dbReference type="Proteomes" id="UP000182146"/>
    </source>
</evidence>
<dbReference type="Pfam" id="PF01257">
    <property type="entry name" value="2Fe-2S_thioredx"/>
    <property type="match status" value="1"/>
</dbReference>
<accession>A0A1G9KBW2</accession>
<keyword evidence="3 7" id="KW-0479">Metal-binding</keyword>
<dbReference type="NCBIfam" id="NF005747">
    <property type="entry name" value="PRK07571.1"/>
    <property type="match status" value="1"/>
</dbReference>
<organism evidence="8 9">
    <name type="scientific">Geoalkalibacter ferrihydriticus</name>
    <dbReference type="NCBI Taxonomy" id="392333"/>
    <lineage>
        <taxon>Bacteria</taxon>
        <taxon>Pseudomonadati</taxon>
        <taxon>Thermodesulfobacteriota</taxon>
        <taxon>Desulfuromonadia</taxon>
        <taxon>Desulfuromonadales</taxon>
        <taxon>Geoalkalibacteraceae</taxon>
        <taxon>Geoalkalibacter</taxon>
    </lineage>
</organism>
<dbReference type="STRING" id="392333.SAMN05660860_00724"/>
<dbReference type="PROSITE" id="PS01099">
    <property type="entry name" value="COMPLEX1_24K"/>
    <property type="match status" value="1"/>
</dbReference>
<sequence>MAQPTMATRPPSEQNPDNSQKLKLQLLDKSLKRYQYQQDALIEILHTAQETFGHLDEAILDYVSIHLKLPPSWVYGVATFYNFFTLEPQGDHVCVICMGTACYVKGAAEIVTKLEEIFEVKAGETTADKKLTLMTARCLGNCSLAPMLTLDGEVLGKQTPESTAAAIQEKIAAVDTCQEKE</sequence>
<dbReference type="FunFam" id="1.10.10.1590:FF:000001">
    <property type="entry name" value="NADH-quinone oxidoreductase subunit E"/>
    <property type="match status" value="1"/>
</dbReference>
<dbReference type="OrthoDB" id="9807941at2"/>
<dbReference type="GO" id="GO:0046872">
    <property type="term" value="F:metal ion binding"/>
    <property type="evidence" value="ECO:0007669"/>
    <property type="project" value="UniProtKB-KW"/>
</dbReference>
<evidence type="ECO:0000256" key="7">
    <source>
        <dbReference type="PIRSR" id="PIRSR000216-1"/>
    </source>
</evidence>
<evidence type="ECO:0000256" key="3">
    <source>
        <dbReference type="ARBA" id="ARBA00022723"/>
    </source>
</evidence>
<evidence type="ECO:0000256" key="4">
    <source>
        <dbReference type="ARBA" id="ARBA00023004"/>
    </source>
</evidence>
<dbReference type="InterPro" id="IPR028431">
    <property type="entry name" value="NADP_DH_HndA-like"/>
</dbReference>
<comment type="similarity">
    <text evidence="1">Belongs to the complex I 24 kDa subunit family.</text>
</comment>
<evidence type="ECO:0000313" key="8">
    <source>
        <dbReference type="EMBL" id="SDL47420.1"/>
    </source>
</evidence>
<protein>
    <submittedName>
        <fullName evidence="8">NAD(P)-dependent nickel-iron dehydrogenase diaphorase component subunit HoxE</fullName>
    </submittedName>
</protein>
<dbReference type="RefSeq" id="WP_139171976.1">
    <property type="nucleotide sequence ID" value="NZ_FNGU01000001.1"/>
</dbReference>
<proteinExistence type="inferred from homology"/>
<dbReference type="GO" id="GO:0003677">
    <property type="term" value="F:DNA binding"/>
    <property type="evidence" value="ECO:0007669"/>
    <property type="project" value="UniProtKB-KW"/>
</dbReference>
<evidence type="ECO:0000256" key="6">
    <source>
        <dbReference type="ARBA" id="ARBA00034078"/>
    </source>
</evidence>
<dbReference type="EMBL" id="FNGU01000001">
    <property type="protein sequence ID" value="SDL47420.1"/>
    <property type="molecule type" value="Genomic_DNA"/>
</dbReference>
<dbReference type="InterPro" id="IPR036249">
    <property type="entry name" value="Thioredoxin-like_sf"/>
</dbReference>
<keyword evidence="8" id="KW-0371">Homeobox</keyword>
<dbReference type="PIRSF" id="PIRSF000216">
    <property type="entry name" value="NADH_DH_24kDa"/>
    <property type="match status" value="1"/>
</dbReference>
<feature type="binding site" evidence="7">
    <location>
        <position position="102"/>
    </location>
    <ligand>
        <name>[2Fe-2S] cluster</name>
        <dbReference type="ChEBI" id="CHEBI:190135"/>
    </ligand>
</feature>
<dbReference type="Gene3D" id="1.10.10.1590">
    <property type="entry name" value="NADH-quinone oxidoreductase subunit E"/>
    <property type="match status" value="1"/>
</dbReference>
<evidence type="ECO:0000256" key="2">
    <source>
        <dbReference type="ARBA" id="ARBA00022714"/>
    </source>
</evidence>
<dbReference type="InterPro" id="IPR042128">
    <property type="entry name" value="NuoE_dom"/>
</dbReference>
<dbReference type="GO" id="GO:0051537">
    <property type="term" value="F:2 iron, 2 sulfur cluster binding"/>
    <property type="evidence" value="ECO:0007669"/>
    <property type="project" value="UniProtKB-KW"/>
</dbReference>
<evidence type="ECO:0000256" key="5">
    <source>
        <dbReference type="ARBA" id="ARBA00023014"/>
    </source>
</evidence>
<dbReference type="Proteomes" id="UP000182146">
    <property type="component" value="Unassembled WGS sequence"/>
</dbReference>
<dbReference type="SUPFAM" id="SSF52833">
    <property type="entry name" value="Thioredoxin-like"/>
    <property type="match status" value="1"/>
</dbReference>
<dbReference type="AlphaFoldDB" id="A0A1G9KBW2"/>
<name>A0A1G9KBW2_9BACT</name>
<feature type="binding site" evidence="7">
    <location>
        <position position="97"/>
    </location>
    <ligand>
        <name>[2Fe-2S] cluster</name>
        <dbReference type="ChEBI" id="CHEBI:190135"/>
    </ligand>
</feature>
<feature type="binding site" evidence="7">
    <location>
        <position position="142"/>
    </location>
    <ligand>
        <name>[2Fe-2S] cluster</name>
        <dbReference type="ChEBI" id="CHEBI:190135"/>
    </ligand>
</feature>
<keyword evidence="4 7" id="KW-0408">Iron</keyword>
<dbReference type="CDD" id="cd03064">
    <property type="entry name" value="TRX_Fd_NuoE"/>
    <property type="match status" value="1"/>
</dbReference>
<feature type="binding site" evidence="7">
    <location>
        <position position="138"/>
    </location>
    <ligand>
        <name>[2Fe-2S] cluster</name>
        <dbReference type="ChEBI" id="CHEBI:190135"/>
    </ligand>
</feature>
<gene>
    <name evidence="8" type="ORF">SAMN05660860_00724</name>
</gene>